<dbReference type="SMART" id="SM00276">
    <property type="entry name" value="GLECT"/>
    <property type="match status" value="1"/>
</dbReference>
<dbReference type="Proteomes" id="UP001190640">
    <property type="component" value="Chromosome 3"/>
</dbReference>
<accession>A0AA97J4C3</accession>
<evidence type="ECO:0000259" key="3">
    <source>
        <dbReference type="PROSITE" id="PS51304"/>
    </source>
</evidence>
<dbReference type="Pfam" id="PF00337">
    <property type="entry name" value="Gal-bind_lectin"/>
    <property type="match status" value="1"/>
</dbReference>
<dbReference type="GO" id="GO:0030395">
    <property type="term" value="F:lactose binding"/>
    <property type="evidence" value="ECO:0007669"/>
    <property type="project" value="TreeGrafter"/>
</dbReference>
<dbReference type="PROSITE" id="PS51304">
    <property type="entry name" value="GALECTIN"/>
    <property type="match status" value="1"/>
</dbReference>
<keyword evidence="4" id="KW-1185">Reference proteome</keyword>
<dbReference type="GO" id="GO:0043236">
    <property type="term" value="F:laminin binding"/>
    <property type="evidence" value="ECO:0007669"/>
    <property type="project" value="TreeGrafter"/>
</dbReference>
<gene>
    <name evidence="5" type="primary">LOC129326545</name>
</gene>
<dbReference type="RefSeq" id="XP_054830736.1">
    <property type="nucleotide sequence ID" value="XM_054974761.1"/>
</dbReference>
<dbReference type="InterPro" id="IPR001079">
    <property type="entry name" value="Galectin_CRD"/>
</dbReference>
<dbReference type="AlphaFoldDB" id="A0AA97J4C3"/>
<dbReference type="PANTHER" id="PTHR11346">
    <property type="entry name" value="GALECTIN"/>
    <property type="match status" value="1"/>
</dbReference>
<name>A0AA97J4C3_EUBMA</name>
<proteinExistence type="predicted"/>
<dbReference type="KEGG" id="emc:129326545"/>
<evidence type="ECO:0000256" key="1">
    <source>
        <dbReference type="ARBA" id="ARBA00022734"/>
    </source>
</evidence>
<reference evidence="5" key="1">
    <citation type="submission" date="2025-08" db="UniProtKB">
        <authorList>
            <consortium name="RefSeq"/>
        </authorList>
    </citation>
    <scope>IDENTIFICATION</scope>
    <source>
        <tissue evidence="5">Blood</tissue>
    </source>
</reference>
<dbReference type="CDD" id="cd00070">
    <property type="entry name" value="GLECT"/>
    <property type="match status" value="1"/>
</dbReference>
<dbReference type="InterPro" id="IPR013320">
    <property type="entry name" value="ConA-like_dom_sf"/>
</dbReference>
<dbReference type="FunFam" id="2.60.120.200:FF:000021">
    <property type="entry name" value="Galectin"/>
    <property type="match status" value="1"/>
</dbReference>
<dbReference type="PANTHER" id="PTHR11346:SF97">
    <property type="entry name" value="GALECTIN-1"/>
    <property type="match status" value="1"/>
</dbReference>
<evidence type="ECO:0000256" key="2">
    <source>
        <dbReference type="RuleBase" id="RU102079"/>
    </source>
</evidence>
<feature type="domain" description="Galectin" evidence="3">
    <location>
        <begin position="5"/>
        <end position="133"/>
    </location>
</feature>
<dbReference type="InterPro" id="IPR044156">
    <property type="entry name" value="Galectin-like"/>
</dbReference>
<sequence>MERKLSITNLKKVSVSDSIIVQGKVAPCPKRFAINLGQDDSNYLIHFNPRFDENNVIVYNYKKDGMWGPEQRDYQFSFKEGQNTTITFNLNGNEVTVSYPGGHQFHFNSQVKLDHIEYVSVDGDFDVKSVNMK</sequence>
<protein>
    <recommendedName>
        <fullName evidence="2">Galectin</fullName>
    </recommendedName>
</protein>
<dbReference type="SMART" id="SM00908">
    <property type="entry name" value="Gal-bind_lectin"/>
    <property type="match status" value="1"/>
</dbReference>
<dbReference type="SUPFAM" id="SSF49899">
    <property type="entry name" value="Concanavalin A-like lectins/glucanases"/>
    <property type="match status" value="1"/>
</dbReference>
<dbReference type="GeneID" id="129326545"/>
<dbReference type="GO" id="GO:0005615">
    <property type="term" value="C:extracellular space"/>
    <property type="evidence" value="ECO:0007669"/>
    <property type="project" value="TreeGrafter"/>
</dbReference>
<organism evidence="4 5">
    <name type="scientific">Eublepharis macularius</name>
    <name type="common">Leopard gecko</name>
    <name type="synonym">Cyrtodactylus macularius</name>
    <dbReference type="NCBI Taxonomy" id="481883"/>
    <lineage>
        <taxon>Eukaryota</taxon>
        <taxon>Metazoa</taxon>
        <taxon>Chordata</taxon>
        <taxon>Craniata</taxon>
        <taxon>Vertebrata</taxon>
        <taxon>Euteleostomi</taxon>
        <taxon>Lepidosauria</taxon>
        <taxon>Squamata</taxon>
        <taxon>Bifurcata</taxon>
        <taxon>Gekkota</taxon>
        <taxon>Eublepharidae</taxon>
        <taxon>Eublepharinae</taxon>
        <taxon>Eublepharis</taxon>
    </lineage>
</organism>
<evidence type="ECO:0000313" key="4">
    <source>
        <dbReference type="Proteomes" id="UP001190640"/>
    </source>
</evidence>
<evidence type="ECO:0000313" key="5">
    <source>
        <dbReference type="RefSeq" id="XP_054830736.1"/>
    </source>
</evidence>
<dbReference type="Gene3D" id="2.60.120.200">
    <property type="match status" value="1"/>
</dbReference>
<keyword evidence="1 2" id="KW-0430">Lectin</keyword>